<evidence type="ECO:0000259" key="2">
    <source>
        <dbReference type="PROSITE" id="PS50010"/>
    </source>
</evidence>
<dbReference type="Proteomes" id="UP001651158">
    <property type="component" value="Unassembled WGS sequence"/>
</dbReference>
<sequence length="1495" mass="163219">MIGAVVALTGFRDPAVVNQIASLVNWMGGSMRRKLDPSVTHLVAFRCAGEKVRKAALTSVSVATMKVSWVKDAWNLRHSNPELNACDPDFVNQHRGKVFQECCLFFIGFSQNSETLAELEAIVKEHDGTLARDLSDERLTHVVVADDWHKRSDIVDMSALLVSPNAKTTTIPSPSPGSFSTDVDLHARLTEVAFRVPVLRLDWFWKSLQSTYICHPQDFLYIHDVQAVDSSHASFLSSQHASVDPFSPQLVHRLSMGMVGKENRSPNQETSECDLAFQSHVSPTNIEQSMLQRSGENADHHISREEVIAQLADPLLVLSTNRRHSRGASSFILLETPSPSSSTHNCSTPTELRVRPQSSEDVAEKSKSSISRTPLEAIKTSFEHSPHHYRASPSAADKRTPLQSRLKDRQHRVFEFLLTERNYLNILEYLTQTAFSEVLAEDQVGGPILPRAEADIVFGKLTPIYQLHKRLQSRLAELESTWNMETSQLGEIVLPYIDEMEKVYSHYMQFYSAPHLQQLGREYPRFLAFMRQVERRKESGRQSLSDLLVRPVQRLPSMLLLIQGIIKFTPSSHPDHDGVSAFASRLSDILGHINMRLKKNEEHISLLNLYHDISGAPPEMLSSSRSLICQLNVFQLDINANGTPTCEPVILFLLTDCLEIARPKKRNTSDNHAIQAALEAVEGGSHGSLATGICDDGGIGGDDTSAAGTSSIGGSRRNTSISRAGSGASGVANFGRGPDGKKRHKFAHQLLLKLQDIKRVLDLNTMSPERAAFSLIVRGASEEHDQMFTFCLAASFTATAAIATGKCPEAVESAVAAVTAGRRPSSFKDVRSEVVPTDNAEGAEGANAIAEVQMEEMEEEGDIEEGSVVAKLQHCVHEAKTGFLRRLCRNIMQVSFVANIPEDLLVEMQPEVVLAFDLDTVFSSVGCVSSKSKKFSRHLGRAISMKTPRRPANVRNANGPSTMSYHHECGGIARQGGRCILSHVSGPPPGALESASSTALSSSISLRSTAAAEKEDHHQYHNVPLGFATPSRPSVLGSIFTGLLSHTPKATPSKSSIRTVNKVGETMEAELQLLNDNYVSQNASITPTVASTVVVADSTATSTSKAERKKLWLEFISDEDEGEEVTPGGGKNLYEGGDEEDDVVSVDSCSSSGPWPGFFPPPVPSTVTNKKTKKGLNAATSSTASLRSSCSHPAHGGGHGRQSFGGLMNATRKSIYRSFLAGIRRSKQSERRQCREHQRTVSDSSSLSRVAPLATAEEDECTEEAVAGGGGASWLMRHQPLPRFRSIDPRTPGTAGLDKSASECNLLLRVNHPISRVPATSSSTSIKNLFTSPFRVPAAPPLRKSMAAATQSTGKPKILQLDTSPESLTSWSSLITLNEGRGEDAGNVEVVVRHRPADSAPDTCSMIVHPSPSLITSPSSYFKKLKIGKKKKSRRPCGTAIFYRTKSEMVMGEEEEENEGETAVTTEESSSERSSSNAGSSSRRESFFRRTFFFK</sequence>
<feature type="compositionally biased region" description="Low complexity" evidence="1">
    <location>
        <begin position="706"/>
        <end position="715"/>
    </location>
</feature>
<dbReference type="InterPro" id="IPR026817">
    <property type="entry name" value="Ect2"/>
</dbReference>
<feature type="compositionally biased region" description="Acidic residues" evidence="1">
    <location>
        <begin position="1451"/>
        <end position="1460"/>
    </location>
</feature>
<feature type="region of interest" description="Disordered" evidence="1">
    <location>
        <begin position="331"/>
        <end position="402"/>
    </location>
</feature>
<name>A0ABR4QD49_9CEST</name>
<feature type="compositionally biased region" description="Basic and acidic residues" evidence="1">
    <location>
        <begin position="1227"/>
        <end position="1240"/>
    </location>
</feature>
<dbReference type="PANTHER" id="PTHR16777">
    <property type="entry name" value="PROTEIN ECT2"/>
    <property type="match status" value="1"/>
</dbReference>
<feature type="compositionally biased region" description="Polar residues" evidence="1">
    <location>
        <begin position="337"/>
        <end position="360"/>
    </location>
</feature>
<dbReference type="PROSITE" id="PS50010">
    <property type="entry name" value="DH_2"/>
    <property type="match status" value="1"/>
</dbReference>
<feature type="domain" description="DH" evidence="2">
    <location>
        <begin position="408"/>
        <end position="596"/>
    </location>
</feature>
<gene>
    <name evidence="4" type="ORF">TcWFU_003301</name>
</gene>
<dbReference type="SMART" id="SM00292">
    <property type="entry name" value="BRCT"/>
    <property type="match status" value="2"/>
</dbReference>
<dbReference type="SMART" id="SM00325">
    <property type="entry name" value="RhoGEF"/>
    <property type="match status" value="1"/>
</dbReference>
<feature type="region of interest" description="Disordered" evidence="1">
    <location>
        <begin position="1449"/>
        <end position="1485"/>
    </location>
</feature>
<dbReference type="Gene3D" id="1.20.900.10">
    <property type="entry name" value="Dbl homology (DH) domain"/>
    <property type="match status" value="1"/>
</dbReference>
<feature type="region of interest" description="Disordered" evidence="1">
    <location>
        <begin position="1226"/>
        <end position="1274"/>
    </location>
</feature>
<dbReference type="InterPro" id="IPR035899">
    <property type="entry name" value="DBL_dom_sf"/>
</dbReference>
<dbReference type="InterPro" id="IPR001357">
    <property type="entry name" value="BRCT_dom"/>
</dbReference>
<evidence type="ECO:0000256" key="1">
    <source>
        <dbReference type="SAM" id="MobiDB-lite"/>
    </source>
</evidence>
<comment type="caution">
    <text evidence="4">The sequence shown here is derived from an EMBL/GenBank/DDBJ whole genome shotgun (WGS) entry which is preliminary data.</text>
</comment>
<feature type="compositionally biased region" description="Low complexity" evidence="1">
    <location>
        <begin position="1461"/>
        <end position="1481"/>
    </location>
</feature>
<dbReference type="InterPro" id="IPR036420">
    <property type="entry name" value="BRCT_dom_sf"/>
</dbReference>
<dbReference type="Pfam" id="PF00621">
    <property type="entry name" value="RhoGEF"/>
    <property type="match status" value="1"/>
</dbReference>
<dbReference type="Gene3D" id="3.40.50.10190">
    <property type="entry name" value="BRCT domain"/>
    <property type="match status" value="2"/>
</dbReference>
<keyword evidence="5" id="KW-1185">Reference proteome</keyword>
<dbReference type="EMBL" id="JAKROA010000004">
    <property type="protein sequence ID" value="KAL5107539.1"/>
    <property type="molecule type" value="Genomic_DNA"/>
</dbReference>
<dbReference type="PROSITE" id="PS50172">
    <property type="entry name" value="BRCT"/>
    <property type="match status" value="2"/>
</dbReference>
<organism evidence="4 5">
    <name type="scientific">Taenia crassiceps</name>
    <dbReference type="NCBI Taxonomy" id="6207"/>
    <lineage>
        <taxon>Eukaryota</taxon>
        <taxon>Metazoa</taxon>
        <taxon>Spiralia</taxon>
        <taxon>Lophotrochozoa</taxon>
        <taxon>Platyhelminthes</taxon>
        <taxon>Cestoda</taxon>
        <taxon>Eucestoda</taxon>
        <taxon>Cyclophyllidea</taxon>
        <taxon>Taeniidae</taxon>
        <taxon>Taenia</taxon>
    </lineage>
</organism>
<dbReference type="Pfam" id="PF12738">
    <property type="entry name" value="PTCB-BRCT"/>
    <property type="match status" value="1"/>
</dbReference>
<feature type="domain" description="BRCT" evidence="3">
    <location>
        <begin position="1"/>
        <end position="72"/>
    </location>
</feature>
<accession>A0ABR4QD49</accession>
<feature type="region of interest" description="Disordered" evidence="1">
    <location>
        <begin position="1119"/>
        <end position="1206"/>
    </location>
</feature>
<evidence type="ECO:0000313" key="5">
    <source>
        <dbReference type="Proteomes" id="UP001651158"/>
    </source>
</evidence>
<dbReference type="PANTHER" id="PTHR16777:SF2">
    <property type="entry name" value="PROTEIN ECT2"/>
    <property type="match status" value="1"/>
</dbReference>
<evidence type="ECO:0000259" key="3">
    <source>
        <dbReference type="PROSITE" id="PS50172"/>
    </source>
</evidence>
<dbReference type="CDD" id="cd00160">
    <property type="entry name" value="RhoGEF"/>
    <property type="match status" value="1"/>
</dbReference>
<dbReference type="InterPro" id="IPR000219">
    <property type="entry name" value="DH_dom"/>
</dbReference>
<evidence type="ECO:0000313" key="4">
    <source>
        <dbReference type="EMBL" id="KAL5107539.1"/>
    </source>
</evidence>
<feature type="compositionally biased region" description="Low complexity" evidence="1">
    <location>
        <begin position="1178"/>
        <end position="1191"/>
    </location>
</feature>
<feature type="domain" description="BRCT" evidence="3">
    <location>
        <begin position="94"/>
        <end position="221"/>
    </location>
</feature>
<dbReference type="SUPFAM" id="SSF48065">
    <property type="entry name" value="DBL homology domain (DH-domain)"/>
    <property type="match status" value="1"/>
</dbReference>
<feature type="region of interest" description="Disordered" evidence="1">
    <location>
        <begin position="706"/>
        <end position="737"/>
    </location>
</feature>
<dbReference type="SUPFAM" id="SSF52113">
    <property type="entry name" value="BRCT domain"/>
    <property type="match status" value="2"/>
</dbReference>
<protein>
    <submittedName>
        <fullName evidence="4">Protein ECT2</fullName>
    </submittedName>
</protein>
<reference evidence="4 5" key="1">
    <citation type="journal article" date="2022" name="Front. Cell. Infect. Microbiol.">
        <title>The Genomes of Two Strains of Taenia crassiceps the Animal Model for the Study of Human Cysticercosis.</title>
        <authorList>
            <person name="Bobes R.J."/>
            <person name="Estrada K."/>
            <person name="Rios-Valencia D.G."/>
            <person name="Calderon-Gallegos A."/>
            <person name="de la Torre P."/>
            <person name="Carrero J.C."/>
            <person name="Sanchez-Flores A."/>
            <person name="Laclette J.P."/>
        </authorList>
    </citation>
    <scope>NUCLEOTIDE SEQUENCE [LARGE SCALE GENOMIC DNA]</scope>
    <source>
        <strain evidence="4">WFUcys</strain>
    </source>
</reference>
<feature type="compositionally biased region" description="Low complexity" evidence="1">
    <location>
        <begin position="1145"/>
        <end position="1156"/>
    </location>
</feature>
<proteinExistence type="predicted"/>